<evidence type="ECO:0000313" key="4">
    <source>
        <dbReference type="Proteomes" id="UP000289562"/>
    </source>
</evidence>
<proteinExistence type="predicted"/>
<feature type="compositionally biased region" description="Basic residues" evidence="1">
    <location>
        <begin position="643"/>
        <end position="657"/>
    </location>
</feature>
<keyword evidence="2" id="KW-1133">Transmembrane helix</keyword>
<organism evidence="3 4">
    <name type="scientific">Enterococcus faecium</name>
    <name type="common">Streptococcus faecium</name>
    <dbReference type="NCBI Taxonomy" id="1352"/>
    <lineage>
        <taxon>Bacteria</taxon>
        <taxon>Bacillati</taxon>
        <taxon>Bacillota</taxon>
        <taxon>Bacilli</taxon>
        <taxon>Lactobacillales</taxon>
        <taxon>Enterococcaceae</taxon>
        <taxon>Enterococcus</taxon>
    </lineage>
</organism>
<feature type="region of interest" description="Disordered" evidence="1">
    <location>
        <begin position="755"/>
        <end position="798"/>
    </location>
</feature>
<keyword evidence="2" id="KW-0812">Transmembrane</keyword>
<comment type="caution">
    <text evidence="3">The sequence shown here is derived from an EMBL/GenBank/DDBJ whole genome shotgun (WGS) entry which is preliminary data.</text>
</comment>
<feature type="region of interest" description="Disordered" evidence="1">
    <location>
        <begin position="463"/>
        <end position="715"/>
    </location>
</feature>
<accession>A0AB37VVX2</accession>
<evidence type="ECO:0000256" key="1">
    <source>
        <dbReference type="SAM" id="MobiDB-lite"/>
    </source>
</evidence>
<keyword evidence="2" id="KW-0472">Membrane</keyword>
<feature type="transmembrane region" description="Helical" evidence="2">
    <location>
        <begin position="159"/>
        <end position="175"/>
    </location>
</feature>
<feature type="compositionally biased region" description="Polar residues" evidence="1">
    <location>
        <begin position="672"/>
        <end position="682"/>
    </location>
</feature>
<feature type="transmembrane region" description="Helical" evidence="2">
    <location>
        <begin position="418"/>
        <end position="438"/>
    </location>
</feature>
<evidence type="ECO:0000313" key="3">
    <source>
        <dbReference type="EMBL" id="RXU85900.1"/>
    </source>
</evidence>
<feature type="transmembrane region" description="Helical" evidence="2">
    <location>
        <begin position="344"/>
        <end position="367"/>
    </location>
</feature>
<sequence>MGCFFLWKTPLTSYADQYNDGVGVTETNETEKKDEVKQNPVTTDVDKIYDTYKDNSFELLTKEKEGSFLGKIPAAISNASGVFKSFVWSGGKMLGSFNASMVEFLFDMDVVSNIRESVQKFTSNIATNMLGIAGTIGISFTAIVMFVKFAGEGQLKKSFFVFLMTILVFTGLVILKDPKANNQLFNLAFSLDSTVETAFLKTTPVLTTEEEEKYNQASENEEETADKKLTTAGEMIAARVFYSNVYEPYLLLNYGTTDVDAIRKHKVSYNNKDYDRINLLLDNDVDTSNGEKIHDKTTKYEAEKLKNKHIQYYNNWTNVGYAFFYLVVNLIQAVVYFVLAMFRIVIGVMQVFLIPLFPILLFISLFKTELNAFSNYAKAFGILTVLKSMAGFTCILFTSFLSFGFQLSVKEHDPWKKIMIILVYLLAPLGIYFFRTFLGSLFTGRITARNALAFATNPFSTERRMRRAAKEQRQERREQAKKRRQEEKEKQKRTQQERRNKGKTGENIKQPKNAQGQKRSMYRREASSTSNQPRHKAPGSMDKMAQRANDLHERARETERQEQAKAQEQRIRRPFDKGAEEVRRLLRKENQGSDNLNARSKAEETGSPYRYRPSGMTVVPLVSRVRRQGEKVKHTPRTDVNERKRRNGQSSHKRKQQYSHVVDKNSVKARQKQGNGNQQRPNKATRHIPGQKQRVTVPTSTHRESQTRQRVGNQGEGIRRPASVRNQMARVDRVTKQMSPISVPKNSIKQVKVPNMPKEPVSRVERRQMKRPIKPPKSETNDLNRTKIRREIKPRKKG</sequence>
<reference evidence="3 4" key="1">
    <citation type="submission" date="2017-12" db="EMBL/GenBank/DDBJ databases">
        <title>A pool of 800 enterococci isolated from chicken carcass rinse samples from New Zealand.</title>
        <authorList>
            <person name="Zhang J."/>
            <person name="Rogers L."/>
            <person name="Midwinter A."/>
            <person name="French N."/>
        </authorList>
    </citation>
    <scope>NUCLEOTIDE SEQUENCE [LARGE SCALE GENOMIC DNA]</scope>
    <source>
        <strain evidence="3 4">EN697</strain>
    </source>
</reference>
<dbReference type="AlphaFoldDB" id="A0AB37VVX2"/>
<dbReference type="EMBL" id="PJVH01000036">
    <property type="protein sequence ID" value="RXU85900.1"/>
    <property type="molecule type" value="Genomic_DNA"/>
</dbReference>
<dbReference type="Proteomes" id="UP000289562">
    <property type="component" value="Unassembled WGS sequence"/>
</dbReference>
<evidence type="ECO:0008006" key="5">
    <source>
        <dbReference type="Google" id="ProtNLM"/>
    </source>
</evidence>
<feature type="compositionally biased region" description="Basic and acidic residues" evidence="1">
    <location>
        <begin position="549"/>
        <end position="591"/>
    </location>
</feature>
<feature type="transmembrane region" description="Helical" evidence="2">
    <location>
        <begin position="379"/>
        <end position="406"/>
    </location>
</feature>
<name>A0AB37VVX2_ENTFC</name>
<feature type="compositionally biased region" description="Basic and acidic residues" evidence="1">
    <location>
        <begin position="468"/>
        <end position="506"/>
    </location>
</feature>
<dbReference type="RefSeq" id="WP_096708972.1">
    <property type="nucleotide sequence ID" value="NZ_PJUX01000036.1"/>
</dbReference>
<dbReference type="InterPro" id="IPR045782">
    <property type="entry name" value="TrbL_3"/>
</dbReference>
<dbReference type="InterPro" id="IPR058112">
    <property type="entry name" value="CD3337_EF1877-like"/>
</dbReference>
<dbReference type="Pfam" id="PF19590">
    <property type="entry name" value="TrbL_3"/>
    <property type="match status" value="1"/>
</dbReference>
<feature type="transmembrane region" description="Helical" evidence="2">
    <location>
        <begin position="316"/>
        <end position="338"/>
    </location>
</feature>
<evidence type="ECO:0000256" key="2">
    <source>
        <dbReference type="SAM" id="Phobius"/>
    </source>
</evidence>
<feature type="compositionally biased region" description="Basic and acidic residues" evidence="1">
    <location>
        <begin position="627"/>
        <end position="642"/>
    </location>
</feature>
<dbReference type="NCBIfam" id="NF046089">
    <property type="entry name" value="CD3337_EF1877"/>
    <property type="match status" value="1"/>
</dbReference>
<protein>
    <recommendedName>
        <fullName evidence="5">FUSC family protein</fullName>
    </recommendedName>
</protein>
<gene>
    <name evidence="3" type="ORF">CYQ77_10325</name>
</gene>
<feature type="compositionally biased region" description="Basic and acidic residues" evidence="1">
    <location>
        <begin position="776"/>
        <end position="791"/>
    </location>
</feature>
<feature type="transmembrane region" description="Helical" evidence="2">
    <location>
        <begin position="125"/>
        <end position="147"/>
    </location>
</feature>